<keyword evidence="3" id="KW-0575">Peroxidase</keyword>
<keyword evidence="4" id="KW-0049">Antioxidant</keyword>
<keyword evidence="14" id="KW-1185">Reference proteome</keyword>
<evidence type="ECO:0000313" key="14">
    <source>
        <dbReference type="Proteomes" id="UP000812277"/>
    </source>
</evidence>
<keyword evidence="6" id="KW-1015">Disulfide bond</keyword>
<gene>
    <name evidence="13" type="ORF">K0T92_13595</name>
</gene>
<evidence type="ECO:0000256" key="2">
    <source>
        <dbReference type="ARBA" id="ARBA00013017"/>
    </source>
</evidence>
<evidence type="ECO:0000256" key="4">
    <source>
        <dbReference type="ARBA" id="ARBA00022862"/>
    </source>
</evidence>
<dbReference type="PROSITE" id="PS51352">
    <property type="entry name" value="THIOREDOXIN_2"/>
    <property type="match status" value="1"/>
</dbReference>
<comment type="catalytic activity">
    <reaction evidence="11">
        <text>a hydroperoxide + [thioredoxin]-dithiol = an alcohol + [thioredoxin]-disulfide + H2O</text>
        <dbReference type="Rhea" id="RHEA:62620"/>
        <dbReference type="Rhea" id="RHEA-COMP:10698"/>
        <dbReference type="Rhea" id="RHEA-COMP:10700"/>
        <dbReference type="ChEBI" id="CHEBI:15377"/>
        <dbReference type="ChEBI" id="CHEBI:29950"/>
        <dbReference type="ChEBI" id="CHEBI:30879"/>
        <dbReference type="ChEBI" id="CHEBI:35924"/>
        <dbReference type="ChEBI" id="CHEBI:50058"/>
        <dbReference type="EC" id="1.11.1.24"/>
    </reaction>
</comment>
<dbReference type="Gene3D" id="3.40.30.10">
    <property type="entry name" value="Glutaredoxin"/>
    <property type="match status" value="1"/>
</dbReference>
<evidence type="ECO:0000256" key="5">
    <source>
        <dbReference type="ARBA" id="ARBA00023002"/>
    </source>
</evidence>
<evidence type="ECO:0000256" key="9">
    <source>
        <dbReference type="ARBA" id="ARBA00038489"/>
    </source>
</evidence>
<dbReference type="CDD" id="cd02970">
    <property type="entry name" value="PRX_like2"/>
    <property type="match status" value="1"/>
</dbReference>
<dbReference type="EC" id="1.11.1.24" evidence="2"/>
<dbReference type="RefSeq" id="WP_219873025.1">
    <property type="nucleotide sequence ID" value="NZ_JAHZIJ010000008.1"/>
</dbReference>
<dbReference type="InterPro" id="IPR050924">
    <property type="entry name" value="Peroxiredoxin_BCP/PrxQ"/>
</dbReference>
<evidence type="ECO:0000256" key="1">
    <source>
        <dbReference type="ARBA" id="ARBA00003330"/>
    </source>
</evidence>
<comment type="function">
    <text evidence="1">Thiol-specific peroxidase that catalyzes the reduction of hydrogen peroxide and organic hydroperoxides to water and alcohols, respectively. Plays a role in cell protection against oxidative stress by detoxifying peroxides and as sensor of hydrogen peroxide-mediated signaling events.</text>
</comment>
<name>A0ABS7D7M9_9BACL</name>
<evidence type="ECO:0000256" key="10">
    <source>
        <dbReference type="ARBA" id="ARBA00041373"/>
    </source>
</evidence>
<comment type="caution">
    <text evidence="13">The sequence shown here is derived from an EMBL/GenBank/DDBJ whole genome shotgun (WGS) entry which is preliminary data.</text>
</comment>
<evidence type="ECO:0000259" key="12">
    <source>
        <dbReference type="PROSITE" id="PS51352"/>
    </source>
</evidence>
<feature type="domain" description="Thioredoxin" evidence="12">
    <location>
        <begin position="43"/>
        <end position="215"/>
    </location>
</feature>
<accession>A0ABS7D7M9</accession>
<protein>
    <recommendedName>
        <fullName evidence="2">thioredoxin-dependent peroxiredoxin</fullName>
        <ecNumber evidence="2">1.11.1.24</ecNumber>
    </recommendedName>
    <alternativeName>
        <fullName evidence="10">Bacterioferritin comigratory protein</fullName>
    </alternativeName>
    <alternativeName>
        <fullName evidence="8">Thioredoxin peroxidase</fullName>
    </alternativeName>
</protein>
<dbReference type="PANTHER" id="PTHR42801">
    <property type="entry name" value="THIOREDOXIN-DEPENDENT PEROXIDE REDUCTASE"/>
    <property type="match status" value="1"/>
</dbReference>
<dbReference type="Proteomes" id="UP000812277">
    <property type="component" value="Unassembled WGS sequence"/>
</dbReference>
<proteinExistence type="inferred from homology"/>
<dbReference type="PANTHER" id="PTHR42801:SF7">
    <property type="entry name" value="SLL1159 PROTEIN"/>
    <property type="match status" value="1"/>
</dbReference>
<evidence type="ECO:0000256" key="6">
    <source>
        <dbReference type="ARBA" id="ARBA00023157"/>
    </source>
</evidence>
<dbReference type="Pfam" id="PF00578">
    <property type="entry name" value="AhpC-TSA"/>
    <property type="match status" value="1"/>
</dbReference>
<evidence type="ECO:0000256" key="11">
    <source>
        <dbReference type="ARBA" id="ARBA00049091"/>
    </source>
</evidence>
<comment type="similarity">
    <text evidence="9">Belongs to the peroxiredoxin family. BCP/PrxQ subfamily.</text>
</comment>
<sequence>MTQLSPILDEAKKQFVAKTSTDVHNEIFGLIREQQQSGMVYGLQEGQQAKDFTLNNSVGVPVNLFEQLSKGPVILTFYRGGWCPFCNMQLRAYQSILPEIEALGGQLIALSPQSPDNTLSQQEKEELRFHVLSDTDGMAAALYNLLYDVPPSIQEIMTNQFKRDLMEYNATDRWILPVTSTFIIDKSGIIRSAYVNPDFMQRLEPQDILDQLNKL</sequence>
<evidence type="ECO:0000256" key="8">
    <source>
        <dbReference type="ARBA" id="ARBA00032824"/>
    </source>
</evidence>
<keyword evidence="5" id="KW-0560">Oxidoreductase</keyword>
<dbReference type="SUPFAM" id="SSF52833">
    <property type="entry name" value="Thioredoxin-like"/>
    <property type="match status" value="1"/>
</dbReference>
<dbReference type="InterPro" id="IPR036249">
    <property type="entry name" value="Thioredoxin-like_sf"/>
</dbReference>
<evidence type="ECO:0000256" key="3">
    <source>
        <dbReference type="ARBA" id="ARBA00022559"/>
    </source>
</evidence>
<organism evidence="13 14">
    <name type="scientific">Paenibacillus oenotherae</name>
    <dbReference type="NCBI Taxonomy" id="1435645"/>
    <lineage>
        <taxon>Bacteria</taxon>
        <taxon>Bacillati</taxon>
        <taxon>Bacillota</taxon>
        <taxon>Bacilli</taxon>
        <taxon>Bacillales</taxon>
        <taxon>Paenibacillaceae</taxon>
        <taxon>Paenibacillus</taxon>
    </lineage>
</organism>
<evidence type="ECO:0000313" key="13">
    <source>
        <dbReference type="EMBL" id="MBW7475783.1"/>
    </source>
</evidence>
<dbReference type="InterPro" id="IPR000866">
    <property type="entry name" value="AhpC/TSA"/>
</dbReference>
<keyword evidence="7" id="KW-0676">Redox-active center</keyword>
<reference evidence="13 14" key="1">
    <citation type="submission" date="2021-07" db="EMBL/GenBank/DDBJ databases">
        <title>Paenibacillus radiodurans sp. nov., isolated from the southeastern edge of Tengger Desert.</title>
        <authorList>
            <person name="Zhang G."/>
        </authorList>
    </citation>
    <scope>NUCLEOTIDE SEQUENCE [LARGE SCALE GENOMIC DNA]</scope>
    <source>
        <strain evidence="13 14">DT7-4</strain>
    </source>
</reference>
<evidence type="ECO:0000256" key="7">
    <source>
        <dbReference type="ARBA" id="ARBA00023284"/>
    </source>
</evidence>
<dbReference type="InterPro" id="IPR013766">
    <property type="entry name" value="Thioredoxin_domain"/>
</dbReference>
<dbReference type="EMBL" id="JAHZIJ010000008">
    <property type="protein sequence ID" value="MBW7475783.1"/>
    <property type="molecule type" value="Genomic_DNA"/>
</dbReference>